<dbReference type="FunFam" id="1.10.60.10:FF:000004">
    <property type="entry name" value="DtxR family transcriptional regulator"/>
    <property type="match status" value="1"/>
</dbReference>
<dbReference type="RefSeq" id="WP_139465326.1">
    <property type="nucleotide sequence ID" value="NZ_VDHJ01000005.1"/>
</dbReference>
<dbReference type="EMBL" id="VDHJ01000005">
    <property type="protein sequence ID" value="TNL98481.1"/>
    <property type="molecule type" value="Genomic_DNA"/>
</dbReference>
<evidence type="ECO:0000313" key="18">
    <source>
        <dbReference type="Proteomes" id="UP000312032"/>
    </source>
</evidence>
<dbReference type="SUPFAM" id="SSF46785">
    <property type="entry name" value="Winged helix' DNA-binding domain"/>
    <property type="match status" value="1"/>
</dbReference>
<keyword evidence="11" id="KW-0804">Transcription</keyword>
<dbReference type="InterPro" id="IPR007167">
    <property type="entry name" value="Fe-transptr_FeoA-like"/>
</dbReference>
<protein>
    <recommendedName>
        <fullName evidence="4">Diphtheria toxin repressor</fullName>
    </recommendedName>
    <alternativeName>
        <fullName evidence="14">Iron-dependent diphtheria tox regulatory element</fullName>
    </alternativeName>
    <alternativeName>
        <fullName evidence="13">Manganese transport regulator</fullName>
    </alternativeName>
    <alternativeName>
        <fullName evidence="15">Tox regulatory factor</fullName>
    </alternativeName>
</protein>
<keyword evidence="12" id="KW-0464">Manganese</keyword>
<dbReference type="Gene3D" id="2.30.30.90">
    <property type="match status" value="1"/>
</dbReference>
<accession>A0A5C4U4I6</accession>
<comment type="subunit">
    <text evidence="3">Homodimer.</text>
</comment>
<evidence type="ECO:0000256" key="3">
    <source>
        <dbReference type="ARBA" id="ARBA00011738"/>
    </source>
</evidence>
<evidence type="ECO:0000256" key="9">
    <source>
        <dbReference type="ARBA" id="ARBA00023125"/>
    </source>
</evidence>
<dbReference type="PROSITE" id="PS50944">
    <property type="entry name" value="HTH_DTXR"/>
    <property type="match status" value="1"/>
</dbReference>
<name>A0A5C4U4I6_9CORY</name>
<keyword evidence="6" id="KW-0678">Repressor</keyword>
<dbReference type="Gene3D" id="1.10.10.10">
    <property type="entry name" value="Winged helix-like DNA-binding domain superfamily/Winged helix DNA-binding domain"/>
    <property type="match status" value="1"/>
</dbReference>
<dbReference type="PANTHER" id="PTHR33238:SF11">
    <property type="entry name" value="TRANSCRIPTIONAL REGULATOR MNTR"/>
    <property type="match status" value="1"/>
</dbReference>
<dbReference type="InterPro" id="IPR036421">
    <property type="entry name" value="Fe_dep_repressor_sf"/>
</dbReference>
<keyword evidence="8" id="KW-0805">Transcription regulation</keyword>
<dbReference type="InterPro" id="IPR008988">
    <property type="entry name" value="Transcriptional_repressor_C"/>
</dbReference>
<comment type="caution">
    <text evidence="17">The sequence shown here is derived from an EMBL/GenBank/DDBJ whole genome shotgun (WGS) entry which is preliminary data.</text>
</comment>
<dbReference type="GO" id="GO:0046914">
    <property type="term" value="F:transition metal ion binding"/>
    <property type="evidence" value="ECO:0007669"/>
    <property type="project" value="InterPro"/>
</dbReference>
<reference evidence="17 18" key="1">
    <citation type="submission" date="2019-06" db="EMBL/GenBank/DDBJ databases">
        <authorList>
            <person name="Li J."/>
        </authorList>
    </citation>
    <scope>NUCLEOTIDE SEQUENCE [LARGE SCALE GENOMIC DNA]</scope>
    <source>
        <strain evidence="17 18">LMG 28165</strain>
    </source>
</reference>
<dbReference type="InterPro" id="IPR001367">
    <property type="entry name" value="Fe_dep_repressor"/>
</dbReference>
<sequence length="216" mass="23419">MHVDELSTRTQDYLKALWDLQEKGLEPAPMSELASRVGHKPSAATEAVKKLAAQGWVEHVPYAGVSLTCQGHEVAVSMVRRHRLIETLLVNTLGFSWDEVHAEAERLEHAVSDTFISRVDALLGHPVRDPHGDPIPQPDGSAEGLSTVVLANVQGPATVEQVDDADPELLRFFSSAGILPEARVELISSAAGLCTLRVEGKDVVVAESVLSRIRVR</sequence>
<proteinExistence type="inferred from homology"/>
<dbReference type="InterPro" id="IPR022687">
    <property type="entry name" value="HTH_DTXR"/>
</dbReference>
<evidence type="ECO:0000256" key="11">
    <source>
        <dbReference type="ARBA" id="ARBA00023163"/>
    </source>
</evidence>
<dbReference type="InterPro" id="IPR038157">
    <property type="entry name" value="FeoA_core_dom"/>
</dbReference>
<dbReference type="GO" id="GO:0046983">
    <property type="term" value="F:protein dimerization activity"/>
    <property type="evidence" value="ECO:0007669"/>
    <property type="project" value="InterPro"/>
</dbReference>
<evidence type="ECO:0000259" key="16">
    <source>
        <dbReference type="PROSITE" id="PS50944"/>
    </source>
</evidence>
<keyword evidence="5" id="KW-0963">Cytoplasm</keyword>
<evidence type="ECO:0000256" key="10">
    <source>
        <dbReference type="ARBA" id="ARBA00023159"/>
    </source>
</evidence>
<dbReference type="SMART" id="SM00899">
    <property type="entry name" value="FeoA"/>
    <property type="match status" value="1"/>
</dbReference>
<evidence type="ECO:0000256" key="8">
    <source>
        <dbReference type="ARBA" id="ARBA00023015"/>
    </source>
</evidence>
<evidence type="ECO:0000256" key="6">
    <source>
        <dbReference type="ARBA" id="ARBA00022491"/>
    </source>
</evidence>
<evidence type="ECO:0000256" key="14">
    <source>
        <dbReference type="ARBA" id="ARBA00032618"/>
    </source>
</evidence>
<dbReference type="GO" id="GO:0003677">
    <property type="term" value="F:DNA binding"/>
    <property type="evidence" value="ECO:0007669"/>
    <property type="project" value="UniProtKB-KW"/>
</dbReference>
<dbReference type="InterPro" id="IPR036390">
    <property type="entry name" value="WH_DNA-bd_sf"/>
</dbReference>
<dbReference type="GO" id="GO:0005737">
    <property type="term" value="C:cytoplasm"/>
    <property type="evidence" value="ECO:0007669"/>
    <property type="project" value="UniProtKB-SubCell"/>
</dbReference>
<evidence type="ECO:0000256" key="15">
    <source>
        <dbReference type="ARBA" id="ARBA00033329"/>
    </source>
</evidence>
<dbReference type="PANTHER" id="PTHR33238">
    <property type="entry name" value="IRON (METAL) DEPENDENT REPRESSOR, DTXR FAMILY"/>
    <property type="match status" value="1"/>
</dbReference>
<dbReference type="Pfam" id="PF02742">
    <property type="entry name" value="Fe_dep_repr_C"/>
    <property type="match status" value="1"/>
</dbReference>
<evidence type="ECO:0000313" key="17">
    <source>
        <dbReference type="EMBL" id="TNL98481.1"/>
    </source>
</evidence>
<evidence type="ECO:0000256" key="1">
    <source>
        <dbReference type="ARBA" id="ARBA00004496"/>
    </source>
</evidence>
<evidence type="ECO:0000256" key="2">
    <source>
        <dbReference type="ARBA" id="ARBA00007871"/>
    </source>
</evidence>
<evidence type="ECO:0000256" key="4">
    <source>
        <dbReference type="ARBA" id="ARBA00016140"/>
    </source>
</evidence>
<dbReference type="OrthoDB" id="9791355at2"/>
<keyword evidence="7" id="KW-0408">Iron</keyword>
<evidence type="ECO:0000256" key="12">
    <source>
        <dbReference type="ARBA" id="ARBA00023211"/>
    </source>
</evidence>
<keyword evidence="10" id="KW-0010">Activator</keyword>
<dbReference type="Gene3D" id="1.10.60.10">
    <property type="entry name" value="Iron dependent repressor, metal binding and dimerisation domain"/>
    <property type="match status" value="1"/>
</dbReference>
<comment type="subcellular location">
    <subcellularLocation>
        <location evidence="1">Cytoplasm</location>
    </subcellularLocation>
</comment>
<organism evidence="17 18">
    <name type="scientific">Corynebacterium tapiri</name>
    <dbReference type="NCBI Taxonomy" id="1448266"/>
    <lineage>
        <taxon>Bacteria</taxon>
        <taxon>Bacillati</taxon>
        <taxon>Actinomycetota</taxon>
        <taxon>Actinomycetes</taxon>
        <taxon>Mycobacteriales</taxon>
        <taxon>Corynebacteriaceae</taxon>
        <taxon>Corynebacterium</taxon>
    </lineage>
</organism>
<evidence type="ECO:0000256" key="7">
    <source>
        <dbReference type="ARBA" id="ARBA00023004"/>
    </source>
</evidence>
<keyword evidence="18" id="KW-1185">Reference proteome</keyword>
<gene>
    <name evidence="17" type="ORF">FHE74_04585</name>
</gene>
<dbReference type="Pfam" id="PF04023">
    <property type="entry name" value="FeoA"/>
    <property type="match status" value="1"/>
</dbReference>
<evidence type="ECO:0000256" key="13">
    <source>
        <dbReference type="ARBA" id="ARBA00032593"/>
    </source>
</evidence>
<dbReference type="GO" id="GO:0003700">
    <property type="term" value="F:DNA-binding transcription factor activity"/>
    <property type="evidence" value="ECO:0007669"/>
    <property type="project" value="InterPro"/>
</dbReference>
<keyword evidence="9" id="KW-0238">DNA-binding</keyword>
<dbReference type="InterPro" id="IPR050536">
    <property type="entry name" value="DtxR_MntR_Metal-Reg"/>
</dbReference>
<dbReference type="AlphaFoldDB" id="A0A5C4U4I6"/>
<dbReference type="SMART" id="SM00529">
    <property type="entry name" value="HTH_DTXR"/>
    <property type="match status" value="1"/>
</dbReference>
<comment type="similarity">
    <text evidence="2">Belongs to the DtxR/MntR family.</text>
</comment>
<dbReference type="SUPFAM" id="SSF47979">
    <property type="entry name" value="Iron-dependent repressor protein, dimerization domain"/>
    <property type="match status" value="1"/>
</dbReference>
<dbReference type="SUPFAM" id="SSF50037">
    <property type="entry name" value="C-terminal domain of transcriptional repressors"/>
    <property type="match status" value="1"/>
</dbReference>
<dbReference type="Proteomes" id="UP000312032">
    <property type="component" value="Unassembled WGS sequence"/>
</dbReference>
<dbReference type="InterPro" id="IPR022689">
    <property type="entry name" value="Iron_dep_repressor"/>
</dbReference>
<dbReference type="InterPro" id="IPR036388">
    <property type="entry name" value="WH-like_DNA-bd_sf"/>
</dbReference>
<feature type="domain" description="HTH dtxR-type" evidence="16">
    <location>
        <begin position="6"/>
        <end position="68"/>
    </location>
</feature>
<evidence type="ECO:0000256" key="5">
    <source>
        <dbReference type="ARBA" id="ARBA00022490"/>
    </source>
</evidence>
<dbReference type="GO" id="GO:0045892">
    <property type="term" value="P:negative regulation of DNA-templated transcription"/>
    <property type="evidence" value="ECO:0007669"/>
    <property type="project" value="TreeGrafter"/>
</dbReference>
<dbReference type="Pfam" id="PF01325">
    <property type="entry name" value="Fe_dep_repress"/>
    <property type="match status" value="1"/>
</dbReference>